<organism evidence="2 3">
    <name type="scientific">Echinicola soli</name>
    <dbReference type="NCBI Taxonomy" id="2591634"/>
    <lineage>
        <taxon>Bacteria</taxon>
        <taxon>Pseudomonadati</taxon>
        <taxon>Bacteroidota</taxon>
        <taxon>Cytophagia</taxon>
        <taxon>Cytophagales</taxon>
        <taxon>Cyclobacteriaceae</taxon>
        <taxon>Echinicola</taxon>
    </lineage>
</organism>
<evidence type="ECO:0000313" key="2">
    <source>
        <dbReference type="EMBL" id="QDH78486.1"/>
    </source>
</evidence>
<dbReference type="RefSeq" id="WP_141613742.1">
    <property type="nucleotide sequence ID" value="NZ_CP041253.1"/>
</dbReference>
<evidence type="ECO:0000256" key="1">
    <source>
        <dbReference type="SAM" id="SignalP"/>
    </source>
</evidence>
<reference evidence="2 3" key="1">
    <citation type="submission" date="2019-06" db="EMBL/GenBank/DDBJ databases">
        <title>Echinicola alkalisoli sp. nov. isolated from saline soil.</title>
        <authorList>
            <person name="Sun J.-Q."/>
            <person name="Xu L."/>
        </authorList>
    </citation>
    <scope>NUCLEOTIDE SEQUENCE [LARGE SCALE GENOMIC DNA]</scope>
    <source>
        <strain evidence="2 3">LN3S3</strain>
    </source>
</reference>
<dbReference type="OrthoDB" id="837585at2"/>
<dbReference type="SUPFAM" id="SSF109854">
    <property type="entry name" value="DinB/YfiT-like putative metalloenzymes"/>
    <property type="match status" value="1"/>
</dbReference>
<proteinExistence type="predicted"/>
<gene>
    <name evidence="2" type="ORF">FKX85_05340</name>
</gene>
<protein>
    <recommendedName>
        <fullName evidence="4">DinB family protein</fullName>
    </recommendedName>
</protein>
<keyword evidence="3" id="KW-1185">Reference proteome</keyword>
<feature type="chain" id="PRO_5022017583" description="DinB family protein" evidence="1">
    <location>
        <begin position="22"/>
        <end position="192"/>
    </location>
</feature>
<dbReference type="EMBL" id="CP041253">
    <property type="protein sequence ID" value="QDH78486.1"/>
    <property type="molecule type" value="Genomic_DNA"/>
</dbReference>
<feature type="signal peptide" evidence="1">
    <location>
        <begin position="1"/>
        <end position="21"/>
    </location>
</feature>
<dbReference type="KEGG" id="echi:FKX85_05340"/>
<name>A0A514CFB1_9BACT</name>
<dbReference type="AlphaFoldDB" id="A0A514CFB1"/>
<sequence length="192" mass="21623">MKPVYISCLLAFLSHMHFASAQVSRDLPFADISTYPQEMTSATVAARMVESLGFRYRYATQGLEDENMDFRASEDARTIGETMLHIYGLSMVIHNSVMEKPYAKKERLSPMKAREISLYLLKTVYDQLLSMDDDELKAITVRGDYPFWILINGPLADALWHSGQVATLRRAAGNPMPKGVNVFLGTYNGSNK</sequence>
<dbReference type="Proteomes" id="UP000316614">
    <property type="component" value="Chromosome"/>
</dbReference>
<keyword evidence="1" id="KW-0732">Signal</keyword>
<accession>A0A514CFB1</accession>
<dbReference type="InterPro" id="IPR034660">
    <property type="entry name" value="DinB/YfiT-like"/>
</dbReference>
<dbReference type="Gene3D" id="1.20.120.450">
    <property type="entry name" value="dinb family like domain"/>
    <property type="match status" value="1"/>
</dbReference>
<evidence type="ECO:0000313" key="3">
    <source>
        <dbReference type="Proteomes" id="UP000316614"/>
    </source>
</evidence>
<evidence type="ECO:0008006" key="4">
    <source>
        <dbReference type="Google" id="ProtNLM"/>
    </source>
</evidence>